<dbReference type="HOGENOM" id="CLU_040756_0_0_1"/>
<dbReference type="SMR" id="E9Q9Y3"/>
<feature type="compositionally biased region" description="Basic and acidic residues" evidence="1">
    <location>
        <begin position="347"/>
        <end position="381"/>
    </location>
</feature>
<reference evidence="2 4" key="1">
    <citation type="journal article" date="2009" name="PLoS Biol.">
        <title>Lineage-specific biology revealed by a finished genome assembly of the mouse.</title>
        <authorList>
            <consortium name="Mouse Genome Sequencing Consortium"/>
            <person name="Church D.M."/>
            <person name="Goodstadt L."/>
            <person name="Hillier L.W."/>
            <person name="Zody M.C."/>
            <person name="Goldstein S."/>
            <person name="She X."/>
            <person name="Bult C.J."/>
            <person name="Agarwala R."/>
            <person name="Cherry J.L."/>
            <person name="DiCuccio M."/>
            <person name="Hlavina W."/>
            <person name="Kapustin Y."/>
            <person name="Meric P."/>
            <person name="Maglott D."/>
            <person name="Birtle Z."/>
            <person name="Marques A.C."/>
            <person name="Graves T."/>
            <person name="Zhou S."/>
            <person name="Teague B."/>
            <person name="Potamousis K."/>
            <person name="Churas C."/>
            <person name="Place M."/>
            <person name="Herschleb J."/>
            <person name="Runnheim R."/>
            <person name="Forrest D."/>
            <person name="Amos-Landgraf J."/>
            <person name="Schwartz D.C."/>
            <person name="Cheng Z."/>
            <person name="Lindblad-Toh K."/>
            <person name="Eichler E.E."/>
            <person name="Ponting C.P."/>
        </authorList>
    </citation>
    <scope>NUCLEOTIDE SEQUENCE [LARGE SCALE GENOMIC DNA]</scope>
    <source>
        <strain evidence="2 4">C57BL/6J</strain>
    </source>
</reference>
<dbReference type="InterPro" id="IPR029272">
    <property type="entry name" value="CCDC7"/>
</dbReference>
<protein>
    <submittedName>
        <fullName evidence="2">Coiled-coil domain containing 7B</fullName>
    </submittedName>
</protein>
<feature type="region of interest" description="Disordered" evidence="1">
    <location>
        <begin position="21"/>
        <end position="52"/>
    </location>
</feature>
<dbReference type="GeneID" id="75453"/>
<dbReference type="UCSC" id="uc009oac.2">
    <property type="organism name" value="mouse"/>
</dbReference>
<evidence type="ECO:0000256" key="1">
    <source>
        <dbReference type="SAM" id="MobiDB-lite"/>
    </source>
</evidence>
<feature type="compositionally biased region" description="Basic and acidic residues" evidence="1">
    <location>
        <begin position="32"/>
        <end position="47"/>
    </location>
</feature>
<dbReference type="BioGRID-ORCS" id="75453">
    <property type="hits" value="1 hit in 42 CRISPR screens"/>
</dbReference>
<name>E9Q9Y3_MOUSE</name>
<gene>
    <name evidence="2 3" type="primary">Ccdc7b</name>
    <name evidence="3" type="synonym">1700008F21Rik</name>
</gene>
<feature type="region of interest" description="Disordered" evidence="1">
    <location>
        <begin position="184"/>
        <end position="204"/>
    </location>
</feature>
<dbReference type="GlyGen" id="E9Q9Y3">
    <property type="glycosylation" value="1 site"/>
</dbReference>
<dbReference type="OrthoDB" id="9048348at2759"/>
<dbReference type="ExpressionAtlas" id="E9Q9Y3">
    <property type="expression patterns" value="baseline and differential"/>
</dbReference>
<dbReference type="Pfam" id="PF15368">
    <property type="entry name" value="BioT2"/>
    <property type="match status" value="1"/>
</dbReference>
<evidence type="ECO:0000313" key="4">
    <source>
        <dbReference type="Proteomes" id="UP000000589"/>
    </source>
</evidence>
<dbReference type="PANTHER" id="PTHR22035">
    <property type="entry name" value="COILED-COIL DOMAIN-CONTAINING PROTEIN 7"/>
    <property type="match status" value="1"/>
</dbReference>
<dbReference type="MGI" id="MGI:1922703">
    <property type="gene designation" value="Ccdc7b"/>
</dbReference>
<organism evidence="2 4">
    <name type="scientific">Mus musculus</name>
    <name type="common">Mouse</name>
    <dbReference type="NCBI Taxonomy" id="10090"/>
    <lineage>
        <taxon>Eukaryota</taxon>
        <taxon>Metazoa</taxon>
        <taxon>Chordata</taxon>
        <taxon>Craniata</taxon>
        <taxon>Vertebrata</taxon>
        <taxon>Euteleostomi</taxon>
        <taxon>Mammalia</taxon>
        <taxon>Eutheria</taxon>
        <taxon>Euarchontoglires</taxon>
        <taxon>Glires</taxon>
        <taxon>Rodentia</taxon>
        <taxon>Myomorpha</taxon>
        <taxon>Muroidea</taxon>
        <taxon>Muridae</taxon>
        <taxon>Murinae</taxon>
        <taxon>Mus</taxon>
        <taxon>Mus</taxon>
    </lineage>
</organism>
<feature type="region of interest" description="Disordered" evidence="1">
    <location>
        <begin position="310"/>
        <end position="381"/>
    </location>
</feature>
<reference evidence="2 4" key="2">
    <citation type="journal article" date="2011" name="PLoS Biol.">
        <title>Modernizing reference genome assemblies.</title>
        <authorList>
            <person name="Church D.M."/>
            <person name="Schneider V.A."/>
            <person name="Graves T."/>
            <person name="Auger K."/>
            <person name="Cunningham F."/>
            <person name="Bouk N."/>
            <person name="Chen H.C."/>
            <person name="Agarwala R."/>
            <person name="McLaren W.M."/>
            <person name="Ritchie G.R."/>
            <person name="Albracht D."/>
            <person name="Kremitzki M."/>
            <person name="Rock S."/>
            <person name="Kotkiewicz H."/>
            <person name="Kremitzki C."/>
            <person name="Wollam A."/>
            <person name="Trani L."/>
            <person name="Fulton L."/>
            <person name="Fulton R."/>
            <person name="Matthews L."/>
            <person name="Whitehead S."/>
            <person name="Chow W."/>
            <person name="Torrance J."/>
            <person name="Dunn M."/>
            <person name="Harden G."/>
            <person name="Threadgold G."/>
            <person name="Wood J."/>
            <person name="Collins J."/>
            <person name="Heath P."/>
            <person name="Griffiths G."/>
            <person name="Pelan S."/>
            <person name="Grafham D."/>
            <person name="Eichler E.E."/>
            <person name="Weinstock G."/>
            <person name="Mardis E.R."/>
            <person name="Wilson R.K."/>
            <person name="Howe K."/>
            <person name="Flicek P."/>
            <person name="Hubbard T."/>
        </authorList>
    </citation>
    <scope>NUCLEOTIDE SEQUENCE [LARGE SCALE GENOMIC DNA]</scope>
    <source>
        <strain evidence="2 4">C57BL/6J</strain>
    </source>
</reference>
<dbReference type="PhylomeDB" id="E9Q9Y3"/>
<dbReference type="Proteomes" id="UP000000589">
    <property type="component" value="Chromosome 8"/>
</dbReference>
<feature type="region of interest" description="Disordered" evidence="1">
    <location>
        <begin position="264"/>
        <end position="298"/>
    </location>
</feature>
<dbReference type="ProteomicsDB" id="357309"/>
<dbReference type="InParanoid" id="E9Q9Y3"/>
<dbReference type="KEGG" id="mmu:75453"/>
<reference evidence="2" key="3">
    <citation type="submission" date="2025-08" db="UniProtKB">
        <authorList>
            <consortium name="Ensembl"/>
        </authorList>
    </citation>
    <scope>IDENTIFICATION</scope>
    <source>
        <strain evidence="2">C57BL/6J</strain>
    </source>
</reference>
<keyword evidence="5" id="KW-1267">Proteomics identification</keyword>
<reference evidence="2" key="4">
    <citation type="submission" date="2025-09" db="UniProtKB">
        <authorList>
            <consortium name="Ensembl"/>
        </authorList>
    </citation>
    <scope>IDENTIFICATION</scope>
    <source>
        <strain evidence="2">C57BL/6J</strain>
    </source>
</reference>
<dbReference type="STRING" id="10090.ENSMUSP00000026912"/>
<dbReference type="GeneTree" id="ENSGT00390000009751"/>
<dbReference type="VEuPathDB" id="HostDB:ENSMUSG00000056018"/>
<dbReference type="DNASU" id="75453"/>
<accession>E9Q9Y3</accession>
<proteinExistence type="evidence at protein level"/>
<dbReference type="AGR" id="MGI:1922703"/>
<dbReference type="Bgee" id="ENSMUSG00000056018">
    <property type="expression patterns" value="Expressed in spermatid and 38 other cell types or tissues"/>
</dbReference>
<dbReference type="PANTHER" id="PTHR22035:SF4">
    <property type="entry name" value="COILED-COIL DOMAIN-CONTAINING PROTEIN 7"/>
    <property type="match status" value="1"/>
</dbReference>
<keyword evidence="4" id="KW-1185">Reference proteome</keyword>
<dbReference type="PaxDb" id="10090-ENSMUSP00000026912"/>
<dbReference type="RNAct" id="E9Q9Y3">
    <property type="molecule type" value="protein"/>
</dbReference>
<evidence type="ECO:0000313" key="2">
    <source>
        <dbReference type="Ensembl" id="ENSMUSP00000026912.7"/>
    </source>
</evidence>
<dbReference type="Ensembl" id="ENSMUST00000026912.8">
    <property type="protein sequence ID" value="ENSMUSP00000026912.7"/>
    <property type="gene ID" value="ENSMUSG00000056018.15"/>
</dbReference>
<dbReference type="eggNOG" id="ENOG502S48H">
    <property type="taxonomic scope" value="Eukaryota"/>
</dbReference>
<evidence type="ECO:0007829" key="5">
    <source>
        <dbReference type="ProteomicsDB" id="E9Q9Y3"/>
    </source>
</evidence>
<sequence>MKRAKHPSNISVKLTSVPELPYNKGLLNSSPKPKEKHNAKSTPDKIEPMVIRSPPTGESIVRYALPIPSTMMKDLVSDAEMVRRIATNMKMILESLFKWFQQQVNQIEEIGKDSLQKDRPSDVKFVKKNITQIARLMHKIEHIRGRLRERNLSTQSKKMDKEIPPELIKSYGLVEKQIEEFITSHSALESQTETESQPGTPSSMANRVTMMMKIFENQTAMLHKALNDQHTIESKYKQMETNYENLILKKNLLEGEIQRLRDPERVKSATKLERTKKPGKSEKKKDKDLERNISPNREFKSFEELHQIQETERNKTQLDNVLPQKSEMFKEERTKTKRGQSQNKSKVKIEDSKDSLPKKSDTQLGEQRKDQISSDQSKRAK</sequence>
<dbReference type="AlphaFoldDB" id="E9Q9Y3"/>
<dbReference type="CTD" id="75453"/>
<dbReference type="RefSeq" id="NP_001161841.1">
    <property type="nucleotide sequence ID" value="NM_001168369.1"/>
</dbReference>
<evidence type="ECO:0000313" key="3">
    <source>
        <dbReference type="MGI" id="MGI:1922703"/>
    </source>
</evidence>